<keyword evidence="2" id="KW-1003">Cell membrane</keyword>
<evidence type="ECO:0000256" key="6">
    <source>
        <dbReference type="ARBA" id="ARBA00023136"/>
    </source>
</evidence>
<sequence length="706" mass="78773">MAILNKIRQRSLFLILIIALALFSFVLADVFRNGGADSSKQNRIATINGEDLDRKEFDRKVEQQLRNFGASGTTTRAVNAVWDQEVNRMVLEGQYEELGIRIGKERLADLLKNALQDDARFQDADGFFSEAKMQEFIATLKDSKNPNDFQGWIAFEESLANTEKQEVYYNLVRAGLGATLKDGEVAYRLDGNSVDIQYVQVPYASIPDEDIAVTESEIQNYINAHKEEFQTEATRNIRFVKFEEKATLDDENILKESMMSYLNDELVSYNRSTQINDTLPGFKVATDLKEFLSENSDLPYVDRFVFKKDLAGIVRDTVSKLEEGAIYGPYKDGRYMKLDRIVETRQMPDSVQSRHILLSYQGALRSPETRTEEEAKRLADSILTVVKRDKSAFDKLASEFSSDSSNKESGGDLGFQNPNLFAAEFRDYIVDNPKGSMDVVKTDFGYHVIEVVEQRNFQKALKIASLAKEIVPSDKTISDVYTQTQKFEIAVGDGDFEAIAKENGYTVRPVNNIGRMDENLPGQGPQRAIVQWAFEEDAKKGDVKRFQVNDGYIVAQLTRKVEKGVQRAEDVSASVIPKVRIEKKAAQIKSKITGTTLDAIAQNQGQTVRTSGALNMTSPNIAGAGDEPKVVGVAFGLKEGAISEPIEGVKGVYVIKVTKKTEAPALENYGSYAAQQTQKARAGVTTKVIQALKEAADIEDNRGTFY</sequence>
<comment type="subcellular location">
    <subcellularLocation>
        <location evidence="1">Cell inner membrane</location>
        <topology evidence="1">Single-pass type II membrane protein</topology>
        <orientation evidence="1">Periplasmic side</orientation>
    </subcellularLocation>
</comment>
<name>A0ABV9HYZ1_9FLAO</name>
<dbReference type="Pfam" id="PF13616">
    <property type="entry name" value="Rotamase_3"/>
    <property type="match status" value="1"/>
</dbReference>
<evidence type="ECO:0000256" key="9">
    <source>
        <dbReference type="ARBA" id="ARBA00040743"/>
    </source>
</evidence>
<dbReference type="PANTHER" id="PTHR47529">
    <property type="entry name" value="PEPTIDYL-PROLYL CIS-TRANS ISOMERASE D"/>
    <property type="match status" value="1"/>
</dbReference>
<dbReference type="InterPro" id="IPR027304">
    <property type="entry name" value="Trigger_fact/SurA_dom_sf"/>
</dbReference>
<dbReference type="PROSITE" id="PS01096">
    <property type="entry name" value="PPIC_PPIASE_1"/>
    <property type="match status" value="1"/>
</dbReference>
<dbReference type="SUPFAM" id="SSF109998">
    <property type="entry name" value="Triger factor/SurA peptide-binding domain-like"/>
    <property type="match status" value="1"/>
</dbReference>
<evidence type="ECO:0000313" key="14">
    <source>
        <dbReference type="Proteomes" id="UP001596043"/>
    </source>
</evidence>
<dbReference type="InterPro" id="IPR052029">
    <property type="entry name" value="PpiD_chaperone"/>
</dbReference>
<protein>
    <recommendedName>
        <fullName evidence="9">Periplasmic chaperone PpiD</fullName>
    </recommendedName>
    <alternativeName>
        <fullName evidence="10">Periplasmic folding chaperone</fullName>
    </alternativeName>
</protein>
<comment type="similarity">
    <text evidence="8">Belongs to the PpiD chaperone family.</text>
</comment>
<keyword evidence="3" id="KW-0997">Cell inner membrane</keyword>
<keyword evidence="14" id="KW-1185">Reference proteome</keyword>
<keyword evidence="6" id="KW-0472">Membrane</keyword>
<dbReference type="InterPro" id="IPR023058">
    <property type="entry name" value="PPIase_PpiC_CS"/>
</dbReference>
<dbReference type="RefSeq" id="WP_379979354.1">
    <property type="nucleotide sequence ID" value="NZ_JBHSFV010000007.1"/>
</dbReference>
<dbReference type="PANTHER" id="PTHR47529:SF1">
    <property type="entry name" value="PERIPLASMIC CHAPERONE PPID"/>
    <property type="match status" value="1"/>
</dbReference>
<dbReference type="Proteomes" id="UP001596043">
    <property type="component" value="Unassembled WGS sequence"/>
</dbReference>
<dbReference type="PROSITE" id="PS50198">
    <property type="entry name" value="PPIC_PPIASE_2"/>
    <property type="match status" value="1"/>
</dbReference>
<dbReference type="Gene3D" id="3.10.50.40">
    <property type="match status" value="2"/>
</dbReference>
<evidence type="ECO:0000256" key="3">
    <source>
        <dbReference type="ARBA" id="ARBA00022519"/>
    </source>
</evidence>
<evidence type="ECO:0000256" key="2">
    <source>
        <dbReference type="ARBA" id="ARBA00022475"/>
    </source>
</evidence>
<dbReference type="InterPro" id="IPR000297">
    <property type="entry name" value="PPIase_PpiC"/>
</dbReference>
<accession>A0ABV9HYZ1</accession>
<dbReference type="EMBL" id="JBHSFV010000007">
    <property type="protein sequence ID" value="MFC4634773.1"/>
    <property type="molecule type" value="Genomic_DNA"/>
</dbReference>
<evidence type="ECO:0000259" key="12">
    <source>
        <dbReference type="PROSITE" id="PS50198"/>
    </source>
</evidence>
<keyword evidence="11" id="KW-0697">Rotamase</keyword>
<evidence type="ECO:0000256" key="10">
    <source>
        <dbReference type="ARBA" id="ARBA00042775"/>
    </source>
</evidence>
<gene>
    <name evidence="13" type="ORF">ACFO3O_12700</name>
</gene>
<evidence type="ECO:0000256" key="8">
    <source>
        <dbReference type="ARBA" id="ARBA00038408"/>
    </source>
</evidence>
<dbReference type="Pfam" id="PF13623">
    <property type="entry name" value="SurA_N_2"/>
    <property type="match status" value="1"/>
</dbReference>
<keyword evidence="4" id="KW-0812">Transmembrane</keyword>
<feature type="domain" description="PpiC" evidence="12">
    <location>
        <begin position="348"/>
        <end position="453"/>
    </location>
</feature>
<proteinExistence type="inferred from homology"/>
<dbReference type="GO" id="GO:0003755">
    <property type="term" value="F:peptidyl-prolyl cis-trans isomerase activity"/>
    <property type="evidence" value="ECO:0007669"/>
    <property type="project" value="UniProtKB-EC"/>
</dbReference>
<dbReference type="InterPro" id="IPR046357">
    <property type="entry name" value="PPIase_dom_sf"/>
</dbReference>
<evidence type="ECO:0000256" key="4">
    <source>
        <dbReference type="ARBA" id="ARBA00022692"/>
    </source>
</evidence>
<evidence type="ECO:0000256" key="7">
    <source>
        <dbReference type="ARBA" id="ARBA00023186"/>
    </source>
</evidence>
<evidence type="ECO:0000256" key="5">
    <source>
        <dbReference type="ARBA" id="ARBA00022989"/>
    </source>
</evidence>
<evidence type="ECO:0000313" key="13">
    <source>
        <dbReference type="EMBL" id="MFC4634773.1"/>
    </source>
</evidence>
<dbReference type="SUPFAM" id="SSF54534">
    <property type="entry name" value="FKBP-like"/>
    <property type="match status" value="2"/>
</dbReference>
<keyword evidence="11 13" id="KW-0413">Isomerase</keyword>
<organism evidence="13 14">
    <name type="scientific">Dokdonia ponticola</name>
    <dbReference type="NCBI Taxonomy" id="2041041"/>
    <lineage>
        <taxon>Bacteria</taxon>
        <taxon>Pseudomonadati</taxon>
        <taxon>Bacteroidota</taxon>
        <taxon>Flavobacteriia</taxon>
        <taxon>Flavobacteriales</taxon>
        <taxon>Flavobacteriaceae</taxon>
        <taxon>Dokdonia</taxon>
    </lineage>
</organism>
<reference evidence="14" key="1">
    <citation type="journal article" date="2019" name="Int. J. Syst. Evol. Microbiol.">
        <title>The Global Catalogue of Microorganisms (GCM) 10K type strain sequencing project: providing services to taxonomists for standard genome sequencing and annotation.</title>
        <authorList>
            <consortium name="The Broad Institute Genomics Platform"/>
            <consortium name="The Broad Institute Genome Sequencing Center for Infectious Disease"/>
            <person name="Wu L."/>
            <person name="Ma J."/>
        </authorList>
    </citation>
    <scope>NUCLEOTIDE SEQUENCE [LARGE SCALE GENOMIC DNA]</scope>
    <source>
        <strain evidence="14">YJ-61-S</strain>
    </source>
</reference>
<evidence type="ECO:0000256" key="1">
    <source>
        <dbReference type="ARBA" id="ARBA00004382"/>
    </source>
</evidence>
<keyword evidence="7" id="KW-0143">Chaperone</keyword>
<evidence type="ECO:0000256" key="11">
    <source>
        <dbReference type="PROSITE-ProRule" id="PRU00278"/>
    </source>
</evidence>
<keyword evidence="5" id="KW-1133">Transmembrane helix</keyword>
<comment type="caution">
    <text evidence="13">The sequence shown here is derived from an EMBL/GenBank/DDBJ whole genome shotgun (WGS) entry which is preliminary data.</text>
</comment>